<evidence type="ECO:0000313" key="2">
    <source>
        <dbReference type="EMBL" id="BBY80598.1"/>
    </source>
</evidence>
<feature type="region of interest" description="Disordered" evidence="1">
    <location>
        <begin position="49"/>
        <end position="68"/>
    </location>
</feature>
<protein>
    <submittedName>
        <fullName evidence="2">Uncharacterized protein</fullName>
    </submittedName>
</protein>
<gene>
    <name evidence="2" type="ORF">MPUL_17560</name>
</gene>
<evidence type="ECO:0000313" key="3">
    <source>
        <dbReference type="Proteomes" id="UP000467252"/>
    </source>
</evidence>
<sequence>MVPPTSAAEGFAARVAEIPSPKSAEAIRKRCGAKKFGWDLLMETRAGSAAEPDAVGGAGDGASRPSVATMTGAELPPAFNGVDAASIAG</sequence>
<proteinExistence type="predicted"/>
<keyword evidence="3" id="KW-1185">Reference proteome</keyword>
<evidence type="ECO:0000256" key="1">
    <source>
        <dbReference type="SAM" id="MobiDB-lite"/>
    </source>
</evidence>
<dbReference type="AlphaFoldDB" id="A0A7I7UGH8"/>
<name>A0A7I7UGH8_MYCPV</name>
<reference evidence="2 3" key="1">
    <citation type="journal article" date="2019" name="Emerg. Microbes Infect.">
        <title>Comprehensive subspecies identification of 175 nontuberculous mycobacteria species based on 7547 genomic profiles.</title>
        <authorList>
            <person name="Matsumoto Y."/>
            <person name="Kinjo T."/>
            <person name="Motooka D."/>
            <person name="Nabeya D."/>
            <person name="Jung N."/>
            <person name="Uechi K."/>
            <person name="Horii T."/>
            <person name="Iida T."/>
            <person name="Fujita J."/>
            <person name="Nakamura S."/>
        </authorList>
    </citation>
    <scope>NUCLEOTIDE SEQUENCE [LARGE SCALE GENOMIC DNA]</scope>
    <source>
        <strain evidence="2 3">JCM 6370</strain>
    </source>
</reference>
<dbReference type="Proteomes" id="UP000467252">
    <property type="component" value="Chromosome"/>
</dbReference>
<accession>A0A7I7UGH8</accession>
<dbReference type="EMBL" id="AP022599">
    <property type="protein sequence ID" value="BBY80598.1"/>
    <property type="molecule type" value="Genomic_DNA"/>
</dbReference>
<organism evidence="2 3">
    <name type="scientific">Mycolicibacterium pulveris</name>
    <name type="common">Mycobacterium pulveris</name>
    <dbReference type="NCBI Taxonomy" id="36813"/>
    <lineage>
        <taxon>Bacteria</taxon>
        <taxon>Bacillati</taxon>
        <taxon>Actinomycetota</taxon>
        <taxon>Actinomycetes</taxon>
        <taxon>Mycobacteriales</taxon>
        <taxon>Mycobacteriaceae</taxon>
        <taxon>Mycolicibacterium</taxon>
    </lineage>
</organism>